<evidence type="ECO:0008006" key="5">
    <source>
        <dbReference type="Google" id="ProtNLM"/>
    </source>
</evidence>
<accession>A0A7D7LQL2</accession>
<dbReference type="AlphaFoldDB" id="A0A7D7LQL2"/>
<reference evidence="1" key="3">
    <citation type="submission" date="2020-07" db="EMBL/GenBank/DDBJ databases">
        <authorList>
            <person name="Yang C."/>
        </authorList>
    </citation>
    <scope>NUCLEOTIDE SEQUENCE</scope>
    <source>
        <strain evidence="1">Cx-624</strain>
    </source>
</reference>
<dbReference type="Proteomes" id="UP000515349">
    <property type="component" value="Chromosome"/>
</dbReference>
<dbReference type="KEGG" id="cbau:H1R16_06985"/>
<dbReference type="RefSeq" id="WP_181887287.1">
    <property type="nucleotide sequence ID" value="NZ_CP059472.1"/>
</dbReference>
<gene>
    <name evidence="2" type="ORF">H1R16_06985</name>
    <name evidence="1" type="ORF">H2507_08455</name>
</gene>
<protein>
    <recommendedName>
        <fullName evidence="5">Cupin domain-containing protein</fullName>
    </recommendedName>
</protein>
<reference evidence="4" key="2">
    <citation type="submission" date="2020-07" db="EMBL/GenBank/DDBJ databases">
        <title>Flavobacterium sp. xlx-214.</title>
        <authorList>
            <person name="Yang C."/>
        </authorList>
    </citation>
    <scope>NUCLEOTIDE SEQUENCE [LARGE SCALE GENOMIC DNA]</scope>
    <source>
        <strain evidence="4">CX-624</strain>
    </source>
</reference>
<evidence type="ECO:0000313" key="2">
    <source>
        <dbReference type="EMBL" id="QMS97477.1"/>
    </source>
</evidence>
<dbReference type="EMBL" id="JACEUX010000002">
    <property type="protein sequence ID" value="MBA5247196.1"/>
    <property type="molecule type" value="Genomic_DNA"/>
</dbReference>
<dbReference type="InterPro" id="IPR011051">
    <property type="entry name" value="RmlC_Cupin_sf"/>
</dbReference>
<sequence>MNILKYTDFLLHKPSVFQIKKTDHIQQFAVALGCGTVLEKHSTPVPATLIVLKGALKFNLPDLQLELQEQDVYEIPVDVEHSVQGMMEKNLFLITKELNPDSE</sequence>
<dbReference type="SUPFAM" id="SSF51182">
    <property type="entry name" value="RmlC-like cupins"/>
    <property type="match status" value="1"/>
</dbReference>
<dbReference type="Proteomes" id="UP000539710">
    <property type="component" value="Unassembled WGS sequence"/>
</dbReference>
<dbReference type="Gene3D" id="2.60.120.10">
    <property type="entry name" value="Jelly Rolls"/>
    <property type="match status" value="1"/>
</dbReference>
<name>A0A7D7LQL2_9FLAO</name>
<dbReference type="EMBL" id="CP059472">
    <property type="protein sequence ID" value="QMS97477.1"/>
    <property type="molecule type" value="Genomic_DNA"/>
</dbReference>
<reference evidence="2 3" key="1">
    <citation type="submission" date="2020-07" db="EMBL/GenBank/DDBJ databases">
        <title>Chryseobacterium sp.cx-624.</title>
        <authorList>
            <person name="Yang C."/>
        </authorList>
    </citation>
    <scope>NUCLEOTIDE SEQUENCE [LARGE SCALE GENOMIC DNA]</scope>
    <source>
        <strain evidence="2">Cx-624</strain>
        <strain evidence="3">cx-624</strain>
    </source>
</reference>
<proteinExistence type="predicted"/>
<dbReference type="PROSITE" id="PS51257">
    <property type="entry name" value="PROKAR_LIPOPROTEIN"/>
    <property type="match status" value="1"/>
</dbReference>
<organism evidence="2 3">
    <name type="scientific">Marnyiella aurantia</name>
    <dbReference type="NCBI Taxonomy" id="2758037"/>
    <lineage>
        <taxon>Bacteria</taxon>
        <taxon>Pseudomonadati</taxon>
        <taxon>Bacteroidota</taxon>
        <taxon>Flavobacteriia</taxon>
        <taxon>Flavobacteriales</taxon>
        <taxon>Weeksellaceae</taxon>
        <taxon>Marnyiella</taxon>
    </lineage>
</organism>
<keyword evidence="4" id="KW-1185">Reference proteome</keyword>
<evidence type="ECO:0000313" key="3">
    <source>
        <dbReference type="Proteomes" id="UP000515349"/>
    </source>
</evidence>
<evidence type="ECO:0000313" key="4">
    <source>
        <dbReference type="Proteomes" id="UP000539710"/>
    </source>
</evidence>
<dbReference type="InterPro" id="IPR014710">
    <property type="entry name" value="RmlC-like_jellyroll"/>
</dbReference>
<evidence type="ECO:0000313" key="1">
    <source>
        <dbReference type="EMBL" id="MBA5247196.1"/>
    </source>
</evidence>